<dbReference type="PANTHER" id="PTHR20872">
    <property type="match status" value="1"/>
</dbReference>
<feature type="domain" description="F-box" evidence="1">
    <location>
        <begin position="1"/>
        <end position="45"/>
    </location>
</feature>
<keyword evidence="2" id="KW-1185">Reference proteome</keyword>
<dbReference type="RefSeq" id="XP_005106281.1">
    <property type="nucleotide sequence ID" value="XM_005106224.3"/>
</dbReference>
<dbReference type="Proteomes" id="UP000694888">
    <property type="component" value="Unplaced"/>
</dbReference>
<dbReference type="PANTHER" id="PTHR20872:SF1">
    <property type="entry name" value="F-BOX DOMAIN-CONTAINING PROTEIN"/>
    <property type="match status" value="1"/>
</dbReference>
<reference evidence="3 4" key="1">
    <citation type="submission" date="2025-05" db="UniProtKB">
        <authorList>
            <consortium name="RefSeq"/>
        </authorList>
    </citation>
    <scope>IDENTIFICATION</scope>
</reference>
<evidence type="ECO:0000313" key="3">
    <source>
        <dbReference type="RefSeq" id="XP_005106281.1"/>
    </source>
</evidence>
<dbReference type="PROSITE" id="PS50181">
    <property type="entry name" value="FBOX"/>
    <property type="match status" value="1"/>
</dbReference>
<dbReference type="GeneID" id="101858571"/>
<evidence type="ECO:0000313" key="2">
    <source>
        <dbReference type="Proteomes" id="UP000694888"/>
    </source>
</evidence>
<dbReference type="InterPro" id="IPR001810">
    <property type="entry name" value="F-box_dom"/>
</dbReference>
<dbReference type="SUPFAM" id="SSF81383">
    <property type="entry name" value="F-box domain"/>
    <property type="match status" value="1"/>
</dbReference>
<accession>A0ABM1A7J9</accession>
<dbReference type="InterPro" id="IPR032675">
    <property type="entry name" value="LRR_dom_sf"/>
</dbReference>
<dbReference type="RefSeq" id="XP_012942369.1">
    <property type="nucleotide sequence ID" value="XM_013086915.2"/>
</dbReference>
<gene>
    <name evidence="3 4" type="primary">LOC101858571</name>
</gene>
<evidence type="ECO:0000313" key="4">
    <source>
        <dbReference type="RefSeq" id="XP_012942369.1"/>
    </source>
</evidence>
<organism evidence="2 4">
    <name type="scientific">Aplysia californica</name>
    <name type="common">California sea hare</name>
    <dbReference type="NCBI Taxonomy" id="6500"/>
    <lineage>
        <taxon>Eukaryota</taxon>
        <taxon>Metazoa</taxon>
        <taxon>Spiralia</taxon>
        <taxon>Lophotrochozoa</taxon>
        <taxon>Mollusca</taxon>
        <taxon>Gastropoda</taxon>
        <taxon>Heterobranchia</taxon>
        <taxon>Euthyneura</taxon>
        <taxon>Tectipleura</taxon>
        <taxon>Aplysiida</taxon>
        <taxon>Aplysioidea</taxon>
        <taxon>Aplysiidae</taxon>
        <taxon>Aplysia</taxon>
    </lineage>
</organism>
<protein>
    <submittedName>
        <fullName evidence="3 4">F-box/LRR-repeat protein 3 isoform X1</fullName>
    </submittedName>
</protein>
<sequence>MWDSLPEYMLAEIFAYLDVFDRSAVCNVCRSWKNAAKHPDVWNWITLTREHFESSKYGADVACIIFNNMKYCKALTLDLSVSEGLHVTEVASRFCKNLKHLKMMSMSPLRRFGTKFELFPRTFFTLFEKNFNLESIDLDNVALCYSTNHPLPIGPRHAKTLRKLRLINSMVTFSPSSLMYLVNLTELTMSPNFLHYSLIKHLSKHSLKRLNLVDRSNVLGHSETLSEFKWEEIASQKDFRVGYFIMKKMSFLAPSRKFLVSPGMPLCSVVYNNNSWLPYTALLKLLGPFSSTLEELVDFSLSKDGGWTDSGDELLMSLVKSFPHLRTLSLRVPISTGTLLLMVTLRENLINLPVREDMVSFNCTLDLDEYTQLSQQQKTRIQENCVCKESFEAAMTFLTCQPWHLMEWQEYCDWMRDRYGPFLGTYLQ</sequence>
<proteinExistence type="predicted"/>
<dbReference type="Pfam" id="PF12937">
    <property type="entry name" value="F-box-like"/>
    <property type="match status" value="1"/>
</dbReference>
<evidence type="ECO:0000259" key="1">
    <source>
        <dbReference type="PROSITE" id="PS50181"/>
    </source>
</evidence>
<dbReference type="InterPro" id="IPR036047">
    <property type="entry name" value="F-box-like_dom_sf"/>
</dbReference>
<dbReference type="Gene3D" id="1.20.1280.50">
    <property type="match status" value="1"/>
</dbReference>
<dbReference type="SUPFAM" id="SSF52047">
    <property type="entry name" value="RNI-like"/>
    <property type="match status" value="1"/>
</dbReference>
<dbReference type="SMART" id="SM00256">
    <property type="entry name" value="FBOX"/>
    <property type="match status" value="1"/>
</dbReference>
<dbReference type="Gene3D" id="3.80.10.10">
    <property type="entry name" value="Ribonuclease Inhibitor"/>
    <property type="match status" value="1"/>
</dbReference>
<name>A0ABM1A7J9_APLCA</name>